<gene>
    <name evidence="3" type="ordered locus">Os03g45050</name>
</gene>
<dbReference type="Pfam" id="PF00078">
    <property type="entry name" value="RVT_1"/>
    <property type="match status" value="1"/>
</dbReference>
<evidence type="ECO:0000313" key="3">
    <source>
        <dbReference type="EMBL" id="AAO73224.1"/>
    </source>
</evidence>
<feature type="compositionally biased region" description="Low complexity" evidence="1">
    <location>
        <begin position="118"/>
        <end position="127"/>
    </location>
</feature>
<dbReference type="EMBL" id="AC120535">
    <property type="protein sequence ID" value="AAO73224.1"/>
    <property type="molecule type" value="Genomic_DNA"/>
</dbReference>
<dbReference type="SUPFAM" id="SSF56672">
    <property type="entry name" value="DNA/RNA polymerases"/>
    <property type="match status" value="1"/>
</dbReference>
<dbReference type="SUPFAM" id="SSF53098">
    <property type="entry name" value="Ribonuclease H-like"/>
    <property type="match status" value="1"/>
</dbReference>
<protein>
    <submittedName>
        <fullName evidence="3">Retrotransposon protein, putative, unclassified</fullName>
    </submittedName>
</protein>
<dbReference type="GO" id="GO:0004523">
    <property type="term" value="F:RNA-DNA hybrid ribonuclease activity"/>
    <property type="evidence" value="ECO:0007669"/>
    <property type="project" value="InterPro"/>
</dbReference>
<dbReference type="PROSITE" id="PS50994">
    <property type="entry name" value="INTEGRASE"/>
    <property type="match status" value="1"/>
</dbReference>
<reference evidence="4" key="2">
    <citation type="journal article" date="2008" name="Nucleic Acids Res.">
        <title>The rice annotation project database (RAP-DB): 2008 update.</title>
        <authorList>
            <consortium name="The rice annotation project (RAP)"/>
        </authorList>
    </citation>
    <scope>GENOME REANNOTATION</scope>
    <source>
        <strain evidence="4">cv. Nipponbare</strain>
    </source>
</reference>
<reference evidence="4" key="1">
    <citation type="journal article" date="2005" name="Nature">
        <title>The map-based sequence of the rice genome.</title>
        <authorList>
            <consortium name="International rice genome sequencing project (IRGSP)"/>
            <person name="Matsumoto T."/>
            <person name="Wu J."/>
            <person name="Kanamori H."/>
            <person name="Katayose Y."/>
            <person name="Fujisawa M."/>
            <person name="Namiki N."/>
            <person name="Mizuno H."/>
            <person name="Yamamoto K."/>
            <person name="Antonio B.A."/>
            <person name="Baba T."/>
            <person name="Sakata K."/>
            <person name="Nagamura Y."/>
            <person name="Aoki H."/>
            <person name="Arikawa K."/>
            <person name="Arita K."/>
            <person name="Bito T."/>
            <person name="Chiden Y."/>
            <person name="Fujitsuka N."/>
            <person name="Fukunaka R."/>
            <person name="Hamada M."/>
            <person name="Harada C."/>
            <person name="Hayashi A."/>
            <person name="Hijishita S."/>
            <person name="Honda M."/>
            <person name="Hosokawa S."/>
            <person name="Ichikawa Y."/>
            <person name="Idonuma A."/>
            <person name="Iijima M."/>
            <person name="Ikeda M."/>
            <person name="Ikeno M."/>
            <person name="Ito K."/>
            <person name="Ito S."/>
            <person name="Ito T."/>
            <person name="Ito Y."/>
            <person name="Ito Y."/>
            <person name="Iwabuchi A."/>
            <person name="Kamiya K."/>
            <person name="Karasawa W."/>
            <person name="Kurita K."/>
            <person name="Katagiri S."/>
            <person name="Kikuta A."/>
            <person name="Kobayashi H."/>
            <person name="Kobayashi N."/>
            <person name="Machita K."/>
            <person name="Maehara T."/>
            <person name="Masukawa M."/>
            <person name="Mizubayashi T."/>
            <person name="Mukai Y."/>
            <person name="Nagasaki H."/>
            <person name="Nagata Y."/>
            <person name="Naito S."/>
            <person name="Nakashima M."/>
            <person name="Nakama Y."/>
            <person name="Nakamichi Y."/>
            <person name="Nakamura M."/>
            <person name="Meguro A."/>
            <person name="Negishi M."/>
            <person name="Ohta I."/>
            <person name="Ohta T."/>
            <person name="Okamoto M."/>
            <person name="Ono N."/>
            <person name="Saji S."/>
            <person name="Sakaguchi M."/>
            <person name="Sakai K."/>
            <person name="Shibata M."/>
            <person name="Shimokawa T."/>
            <person name="Song J."/>
            <person name="Takazaki Y."/>
            <person name="Terasawa K."/>
            <person name="Tsugane M."/>
            <person name="Tsuji K."/>
            <person name="Ueda S."/>
            <person name="Waki K."/>
            <person name="Yamagata H."/>
            <person name="Yamamoto M."/>
            <person name="Yamamoto S."/>
            <person name="Yamane H."/>
            <person name="Yoshiki S."/>
            <person name="Yoshihara R."/>
            <person name="Yukawa K."/>
            <person name="Zhong H."/>
            <person name="Yano M."/>
            <person name="Yuan Q."/>
            <person name="Ouyang S."/>
            <person name="Liu J."/>
            <person name="Jones K.M."/>
            <person name="Gansberger K."/>
            <person name="Moffat K."/>
            <person name="Hill J."/>
            <person name="Bera J."/>
            <person name="Fadrosh D."/>
            <person name="Jin S."/>
            <person name="Johri S."/>
            <person name="Kim M."/>
            <person name="Overton L."/>
            <person name="Reardon M."/>
            <person name="Tsitrin T."/>
            <person name="Vuong H."/>
            <person name="Weaver B."/>
            <person name="Ciecko A."/>
            <person name="Tallon L."/>
            <person name="Jackson J."/>
            <person name="Pai G."/>
            <person name="Aken S.V."/>
            <person name="Utterback T."/>
            <person name="Reidmuller S."/>
            <person name="Feldblyum T."/>
            <person name="Hsiao J."/>
            <person name="Zismann V."/>
            <person name="Iobst S."/>
            <person name="de Vazeille A.R."/>
            <person name="Buell C.R."/>
            <person name="Ying K."/>
            <person name="Li Y."/>
            <person name="Lu T."/>
            <person name="Huang Y."/>
            <person name="Zhao Q."/>
            <person name="Feng Q."/>
            <person name="Zhang L."/>
            <person name="Zhu J."/>
            <person name="Weng Q."/>
            <person name="Mu J."/>
            <person name="Lu Y."/>
            <person name="Fan D."/>
            <person name="Liu Y."/>
            <person name="Guan J."/>
            <person name="Zhang Y."/>
            <person name="Yu S."/>
            <person name="Liu X."/>
            <person name="Zhang Y."/>
            <person name="Hong G."/>
            <person name="Han B."/>
            <person name="Choisne N."/>
            <person name="Demange N."/>
            <person name="Orjeda G."/>
            <person name="Samain S."/>
            <person name="Cattolico L."/>
            <person name="Pelletier E."/>
            <person name="Couloux A."/>
            <person name="Segurens B."/>
            <person name="Wincker P."/>
            <person name="D'Hont A."/>
            <person name="Scarpelli C."/>
            <person name="Weissenbach J."/>
            <person name="Salanoubat M."/>
            <person name="Quetier F."/>
            <person name="Yu Y."/>
            <person name="Kim H.R."/>
            <person name="Rambo T."/>
            <person name="Currie J."/>
            <person name="Collura K."/>
            <person name="Luo M."/>
            <person name="Yang T."/>
            <person name="Ammiraju J.S.S."/>
            <person name="Engler F."/>
            <person name="Soderlund C."/>
            <person name="Wing R.A."/>
            <person name="Palmer L.E."/>
            <person name="de la Bastide M."/>
            <person name="Spiegel L."/>
            <person name="Nascimento L."/>
            <person name="Zutavern T."/>
            <person name="O'Shaughnessy A."/>
            <person name="Dike S."/>
            <person name="Dedhia N."/>
            <person name="Preston R."/>
            <person name="Balija V."/>
            <person name="McCombie W.R."/>
            <person name="Chow T."/>
            <person name="Chen H."/>
            <person name="Chung M."/>
            <person name="Chen C."/>
            <person name="Shaw J."/>
            <person name="Wu H."/>
            <person name="Hsiao K."/>
            <person name="Chao Y."/>
            <person name="Chu M."/>
            <person name="Cheng C."/>
            <person name="Hour A."/>
            <person name="Lee P."/>
            <person name="Lin S."/>
            <person name="Lin Y."/>
            <person name="Liou J."/>
            <person name="Liu S."/>
            <person name="Hsing Y."/>
            <person name="Raghuvanshi S."/>
            <person name="Mohanty A."/>
            <person name="Bharti A.K."/>
            <person name="Gaur A."/>
            <person name="Gupta V."/>
            <person name="Kumar D."/>
            <person name="Ravi V."/>
            <person name="Vij S."/>
            <person name="Kapur A."/>
            <person name="Khurana P."/>
            <person name="Khurana P."/>
            <person name="Khurana J.P."/>
            <person name="Tyagi A.K."/>
            <person name="Gaikwad K."/>
            <person name="Singh A."/>
            <person name="Dalal V."/>
            <person name="Srivastava S."/>
            <person name="Dixit A."/>
            <person name="Pal A.K."/>
            <person name="Ghazi I.A."/>
            <person name="Yadav M."/>
            <person name="Pandit A."/>
            <person name="Bhargava A."/>
            <person name="Sureshbabu K."/>
            <person name="Batra K."/>
            <person name="Sharma T.R."/>
            <person name="Mohapatra T."/>
            <person name="Singh N.K."/>
            <person name="Messing J."/>
            <person name="Nelson A.B."/>
            <person name="Fuks G."/>
            <person name="Kavchok S."/>
            <person name="Keizer G."/>
            <person name="Linton E."/>
            <person name="Llaca V."/>
            <person name="Song R."/>
            <person name="Tanyolac B."/>
            <person name="Young S."/>
            <person name="Ho-Il K."/>
            <person name="Hahn J.H."/>
            <person name="Sangsakoo G."/>
            <person name="Vanavichit A."/>
            <person name="de Mattos Luiz.A.T."/>
            <person name="Zimmer P.D."/>
            <person name="Malone G."/>
            <person name="Dellagostin O."/>
            <person name="de Oliveira A.C."/>
            <person name="Bevan M."/>
            <person name="Bancroft I."/>
            <person name="Minx P."/>
            <person name="Cordum H."/>
            <person name="Wilson R."/>
            <person name="Cheng Z."/>
            <person name="Jin W."/>
            <person name="Jiang J."/>
            <person name="Leong S.A."/>
            <person name="Iwama H."/>
            <person name="Gojobori T."/>
            <person name="Itoh T."/>
            <person name="Niimura Y."/>
            <person name="Fujii Y."/>
            <person name="Habara T."/>
            <person name="Sakai H."/>
            <person name="Sato Y."/>
            <person name="Wilson G."/>
            <person name="Kumar K."/>
            <person name="McCouch S."/>
            <person name="Juretic N."/>
            <person name="Hoen D."/>
            <person name="Wright S."/>
            <person name="Bruskiewich R."/>
            <person name="Bureau T."/>
            <person name="Miyao A."/>
            <person name="Hirochika H."/>
            <person name="Nishikawa T."/>
            <person name="Kadowaki K."/>
            <person name="Sugiura M."/>
            <person name="Burr B."/>
            <person name="Sasaki T."/>
        </authorList>
    </citation>
    <scope>NUCLEOTIDE SEQUENCE [LARGE SCALE GENOMIC DNA]</scope>
    <source>
        <strain evidence="4">cv. Nipponbare</strain>
    </source>
</reference>
<dbReference type="Gene3D" id="3.30.420.10">
    <property type="entry name" value="Ribonuclease H-like superfamily/Ribonuclease H"/>
    <property type="match status" value="2"/>
</dbReference>
<proteinExistence type="predicted"/>
<feature type="region of interest" description="Disordered" evidence="1">
    <location>
        <begin position="165"/>
        <end position="194"/>
    </location>
</feature>
<dbReference type="InterPro" id="IPR043502">
    <property type="entry name" value="DNA/RNA_pol_sf"/>
</dbReference>
<dbReference type="PANTHER" id="PTHR48475">
    <property type="entry name" value="RIBONUCLEASE H"/>
    <property type="match status" value="1"/>
</dbReference>
<evidence type="ECO:0000259" key="2">
    <source>
        <dbReference type="PROSITE" id="PS50994"/>
    </source>
</evidence>
<dbReference type="InterPro" id="IPR012337">
    <property type="entry name" value="RNaseH-like_sf"/>
</dbReference>
<dbReference type="Pfam" id="PF13456">
    <property type="entry name" value="RVT_3"/>
    <property type="match status" value="1"/>
</dbReference>
<name>Q10FW2_ORYSJ</name>
<feature type="compositionally biased region" description="Polar residues" evidence="1">
    <location>
        <begin position="104"/>
        <end position="116"/>
    </location>
</feature>
<feature type="compositionally biased region" description="Low complexity" evidence="1">
    <location>
        <begin position="167"/>
        <end position="194"/>
    </location>
</feature>
<evidence type="ECO:0000256" key="1">
    <source>
        <dbReference type="SAM" id="MobiDB-lite"/>
    </source>
</evidence>
<dbReference type="InterPro" id="IPR001584">
    <property type="entry name" value="Integrase_cat-core"/>
</dbReference>
<dbReference type="Proteomes" id="UP000000763">
    <property type="component" value="Chromosome 3"/>
</dbReference>
<dbReference type="InterPro" id="IPR002156">
    <property type="entry name" value="RNaseH_domain"/>
</dbReference>
<sequence>MVEKPPLSPSSASPGTIKEKIQKLGLTDVNEANVVPIDPEKFTPDQKKDFDAMMQQARDHFLNSFMQTCKGTLVQKYKVKVVADDPETSSSRGADGKQAPDGSAQPSDKSATDGSLGSQGDNSQGVQGVQGGGQLVNPRLLIREQSQHAGQNVDRLTQDQVASTFLPPQNTIDPTQQQPIQQTPPRQQQTPLRQQVIQPIQQQSSLNASAGFATPGGQPVQHAVNQVFPEHLVHHVQPDGAVIPQIVPEHLSQGTPQQQPWADLIADVMKEQFGLRPKDSGNLYRQPYPEWFERVPLPNRFKVPDFSKFSGQDSTLTYEHISRFLAQCGEASAVDALKKVTLHEQKFAEARKNSRKVNHVCPYMYGSNNDDDDSEIATAEWVRSKKVIPYQRGKKPRKEERYEFDITKADKIFDLLLREKQIQLPAGHTIPSAEELGKKRQQIQAAIEDGKIRFDDSKRPMKVDGNHFPVNMVYTASQVANVGRTKGFQKTKPRQEWRVKNQVPVADEAPDDEAKRLAKGKSVVTAPVNMVFTLPAEFGEVGRNAEDLIKTNMVLKDFGGNKTITTTFFVIDGKGSYSFLLGRDWIHANCCIPSTMHQCLIQWQGDKIEIVPADRLVNVASADLALWEMDGLDCLSEKVWDGDFLKVSDSDIQPIEDGEPKLLFLGRRGGFRVRPHQQPPRKCKTDMLEPVKAEIKRLYDVGFIHPCRYAEWVSSIVPVVKKNGKVRLVEVYIDDVVVKSKEIEDHIADLRKVFERTRKYELKMNPTKCVFGVSAGQFLGFLVHERGIEVTQRSVNAIKKIQPPEIKTELQEMIGKINIVRRFISNLSGRLRHYLLANECTVICKADVVKYMLSAPIFKGRVGKWIFSLTEFNLRYESPKAIKGQAIANFIVEHRNDSIGSVEIVPWILFFDGSATNNQAEYEAVLKGLQLLKEVEADAIEIMGDSLLVVIQLAGEYECKNDTLIVYNEKCQELMKEFRLVTLKHVSREQNIEANDLAQGASGYKPMIKDVKVEIAAMTADDWQYDVQRYLQNTSQSASRKLRYKALKYTLLDDELYYRTIDGVLLKCLSADQAKVAIGEKFGAIQRAPASAMNPIIKPWPFRGWGIDMIGMINPPSIKGYKFMLVATDYFTKWVEAIPLNKVDSGDAIQFVQEHIIYRFGIHQTITTDQGSIFVSNEFVQFAKSMDNKSLNSSPYYAQANGQAEASNKSLIKLIKRKISDYPRQWHTRLAKALWSYRMACHGSIQVPPYKLVYGHEAVLPWEVRIGSRRTELQNDLTADEYYKPYGR</sequence>
<dbReference type="GO" id="GO:0015074">
    <property type="term" value="P:DNA integration"/>
    <property type="evidence" value="ECO:0007669"/>
    <property type="project" value="InterPro"/>
</dbReference>
<accession>Q10FW2</accession>
<dbReference type="Pfam" id="PF00665">
    <property type="entry name" value="rve"/>
    <property type="match status" value="1"/>
</dbReference>
<dbReference type="InterPro" id="IPR000477">
    <property type="entry name" value="RT_dom"/>
</dbReference>
<dbReference type="InterPro" id="IPR043128">
    <property type="entry name" value="Rev_trsase/Diguanyl_cyclase"/>
</dbReference>
<dbReference type="Gene3D" id="3.30.70.270">
    <property type="match status" value="1"/>
</dbReference>
<dbReference type="PANTHER" id="PTHR48475:SF1">
    <property type="entry name" value="RNASE H TYPE-1 DOMAIN-CONTAINING PROTEIN"/>
    <property type="match status" value="1"/>
</dbReference>
<evidence type="ECO:0000313" key="4">
    <source>
        <dbReference type="Proteomes" id="UP000000763"/>
    </source>
</evidence>
<organism evidence="3 4">
    <name type="scientific">Oryza sativa subsp. japonica</name>
    <name type="common">Rice</name>
    <dbReference type="NCBI Taxonomy" id="39947"/>
    <lineage>
        <taxon>Eukaryota</taxon>
        <taxon>Viridiplantae</taxon>
        <taxon>Streptophyta</taxon>
        <taxon>Embryophyta</taxon>
        <taxon>Tracheophyta</taxon>
        <taxon>Spermatophyta</taxon>
        <taxon>Magnoliopsida</taxon>
        <taxon>Liliopsida</taxon>
        <taxon>Poales</taxon>
        <taxon>Poaceae</taxon>
        <taxon>BOP clade</taxon>
        <taxon>Oryzoideae</taxon>
        <taxon>Oryzeae</taxon>
        <taxon>Oryzinae</taxon>
        <taxon>Oryza</taxon>
        <taxon>Oryza sativa</taxon>
    </lineage>
</organism>
<dbReference type="InterPro" id="IPR036397">
    <property type="entry name" value="RNaseH_sf"/>
</dbReference>
<dbReference type="Gene3D" id="3.10.10.10">
    <property type="entry name" value="HIV Type 1 Reverse Transcriptase, subunit A, domain 1"/>
    <property type="match status" value="1"/>
</dbReference>
<feature type="domain" description="Integrase catalytic" evidence="2">
    <location>
        <begin position="1097"/>
        <end position="1257"/>
    </location>
</feature>
<feature type="region of interest" description="Disordered" evidence="1">
    <location>
        <begin position="84"/>
        <end position="133"/>
    </location>
</feature>
<dbReference type="GO" id="GO:0003676">
    <property type="term" value="F:nucleic acid binding"/>
    <property type="evidence" value="ECO:0007669"/>
    <property type="project" value="InterPro"/>
</dbReference>
<dbReference type="CDD" id="cd09279">
    <property type="entry name" value="RNase_HI_like"/>
    <property type="match status" value="1"/>
</dbReference>